<dbReference type="SUPFAM" id="SSF55021">
    <property type="entry name" value="ACT-like"/>
    <property type="match status" value="1"/>
</dbReference>
<evidence type="ECO:0000256" key="10">
    <source>
        <dbReference type="ARBA" id="ARBA00049260"/>
    </source>
</evidence>
<keyword evidence="5" id="KW-0827">Tyrosine biosynthesis</keyword>
<keyword evidence="9" id="KW-0057">Aromatic amino acid biosynthesis</keyword>
<comment type="caution">
    <text evidence="13">The sequence shown here is derived from an EMBL/GenBank/DDBJ whole genome shotgun (WGS) entry which is preliminary data.</text>
</comment>
<dbReference type="InterPro" id="IPR008927">
    <property type="entry name" value="6-PGluconate_DH-like_C_sf"/>
</dbReference>
<dbReference type="GO" id="GO:0004665">
    <property type="term" value="F:prephenate dehydrogenase (NADP+) activity"/>
    <property type="evidence" value="ECO:0007669"/>
    <property type="project" value="InterPro"/>
</dbReference>
<evidence type="ECO:0000313" key="14">
    <source>
        <dbReference type="Proteomes" id="UP000520011"/>
    </source>
</evidence>
<dbReference type="InterPro" id="IPR036291">
    <property type="entry name" value="NAD(P)-bd_dom_sf"/>
</dbReference>
<keyword evidence="14" id="KW-1185">Reference proteome</keyword>
<feature type="domain" description="ACT" evidence="12">
    <location>
        <begin position="300"/>
        <end position="370"/>
    </location>
</feature>
<dbReference type="PROSITE" id="PS51176">
    <property type="entry name" value="PDH_ADH"/>
    <property type="match status" value="1"/>
</dbReference>
<name>A0A7W8IMT7_9BACL</name>
<dbReference type="InterPro" id="IPR046825">
    <property type="entry name" value="PDH_C"/>
</dbReference>
<comment type="pathway">
    <text evidence="1">Amino-acid biosynthesis; L-tyrosine biosynthesis; (4-hydroxyphenyl)pyruvate from prephenate (NAD(+) route): step 1/1.</text>
</comment>
<organism evidence="13 14">
    <name type="scientific">Anoxybacteroides tepidamans</name>
    <dbReference type="NCBI Taxonomy" id="265948"/>
    <lineage>
        <taxon>Bacteria</taxon>
        <taxon>Bacillati</taxon>
        <taxon>Bacillota</taxon>
        <taxon>Bacilli</taxon>
        <taxon>Bacillales</taxon>
        <taxon>Anoxybacillaceae</taxon>
        <taxon>Anoxybacteroides</taxon>
    </lineage>
</organism>
<evidence type="ECO:0000256" key="3">
    <source>
        <dbReference type="ARBA" id="ARBA00012068"/>
    </source>
</evidence>
<dbReference type="FunFam" id="3.40.50.720:FF:000208">
    <property type="entry name" value="Prephenate dehydrogenase"/>
    <property type="match status" value="1"/>
</dbReference>
<dbReference type="Pfam" id="PF20463">
    <property type="entry name" value="PDH_C"/>
    <property type="match status" value="1"/>
</dbReference>
<dbReference type="FunFam" id="1.10.3660.10:FF:000003">
    <property type="entry name" value="Prephenate dehydrogenase"/>
    <property type="match status" value="1"/>
</dbReference>
<evidence type="ECO:0000256" key="2">
    <source>
        <dbReference type="ARBA" id="ARBA00007964"/>
    </source>
</evidence>
<dbReference type="GO" id="GO:0070403">
    <property type="term" value="F:NAD+ binding"/>
    <property type="evidence" value="ECO:0007669"/>
    <property type="project" value="InterPro"/>
</dbReference>
<dbReference type="Pfam" id="PF02153">
    <property type="entry name" value="PDH_N"/>
    <property type="match status" value="1"/>
</dbReference>
<keyword evidence="7 13" id="KW-0560">Oxidoreductase</keyword>
<dbReference type="PANTHER" id="PTHR21363">
    <property type="entry name" value="PREPHENATE DEHYDROGENASE"/>
    <property type="match status" value="1"/>
</dbReference>
<evidence type="ECO:0000256" key="6">
    <source>
        <dbReference type="ARBA" id="ARBA00022605"/>
    </source>
</evidence>
<dbReference type="InterPro" id="IPR050812">
    <property type="entry name" value="Preph/Arog_dehydrog"/>
</dbReference>
<dbReference type="InterPro" id="IPR003099">
    <property type="entry name" value="Prephen_DH"/>
</dbReference>
<evidence type="ECO:0000256" key="5">
    <source>
        <dbReference type="ARBA" id="ARBA00022498"/>
    </source>
</evidence>
<dbReference type="Gene3D" id="1.10.3660.10">
    <property type="entry name" value="6-phosphogluconate dehydrogenase C-terminal like domain"/>
    <property type="match status" value="1"/>
</dbReference>
<evidence type="ECO:0000256" key="7">
    <source>
        <dbReference type="ARBA" id="ARBA00023002"/>
    </source>
</evidence>
<dbReference type="InterPro" id="IPR046826">
    <property type="entry name" value="PDH_N"/>
</dbReference>
<dbReference type="InterPro" id="IPR002912">
    <property type="entry name" value="ACT_dom"/>
</dbReference>
<dbReference type="Gene3D" id="3.40.50.720">
    <property type="entry name" value="NAD(P)-binding Rossmann-like Domain"/>
    <property type="match status" value="1"/>
</dbReference>
<dbReference type="NCBIfam" id="NF005107">
    <property type="entry name" value="PRK06545.1-5"/>
    <property type="match status" value="1"/>
</dbReference>
<dbReference type="PANTHER" id="PTHR21363:SF0">
    <property type="entry name" value="PREPHENATE DEHYDROGENASE [NADP(+)]"/>
    <property type="match status" value="1"/>
</dbReference>
<protein>
    <recommendedName>
        <fullName evidence="4">Prephenate dehydrogenase</fullName>
        <ecNumber evidence="3">1.3.1.12</ecNumber>
    </recommendedName>
</protein>
<dbReference type="Pfam" id="PF01842">
    <property type="entry name" value="ACT"/>
    <property type="match status" value="1"/>
</dbReference>
<dbReference type="EC" id="1.3.1.12" evidence="3"/>
<evidence type="ECO:0000256" key="8">
    <source>
        <dbReference type="ARBA" id="ARBA00023027"/>
    </source>
</evidence>
<comment type="similarity">
    <text evidence="2">Belongs to the prephenate/arogenate dehydrogenase family.</text>
</comment>
<dbReference type="GO" id="GO:0006571">
    <property type="term" value="P:tyrosine biosynthetic process"/>
    <property type="evidence" value="ECO:0007669"/>
    <property type="project" value="UniProtKB-UniPathway"/>
</dbReference>
<keyword evidence="6" id="KW-0028">Amino-acid biosynthesis</keyword>
<dbReference type="EMBL" id="JACHEP010000001">
    <property type="protein sequence ID" value="MBB5323395.1"/>
    <property type="molecule type" value="Genomic_DNA"/>
</dbReference>
<evidence type="ECO:0000256" key="9">
    <source>
        <dbReference type="ARBA" id="ARBA00023141"/>
    </source>
</evidence>
<reference evidence="13 14" key="1">
    <citation type="submission" date="2020-08" db="EMBL/GenBank/DDBJ databases">
        <title>Genomic Encyclopedia of Type Strains, Phase IV (KMG-IV): sequencing the most valuable type-strain genomes for metagenomic binning, comparative biology and taxonomic classification.</title>
        <authorList>
            <person name="Goeker M."/>
        </authorList>
    </citation>
    <scope>NUCLEOTIDE SEQUENCE [LARGE SCALE GENOMIC DNA]</scope>
    <source>
        <strain evidence="13 14">DSM 16325</strain>
    </source>
</reference>
<dbReference type="SUPFAM" id="SSF51735">
    <property type="entry name" value="NAD(P)-binding Rossmann-fold domains"/>
    <property type="match status" value="1"/>
</dbReference>
<sequence>MKRLEGTVFVVGLGLIGGSMALAIKKEHPESVVLGLDVNEDEMKLAKTLAVIDDAVFSMEEGMAQADVIILATPVMQTEKILAEMLTYRLKPSVIVTDVGSTKQRIVNHAKRLLEKGITFIGGHPMAGSHKSGVAAARAHLFENAFYILTPTEEVSESEVERLKQWLKGTKAHFVTLSPKEHDRITGVISHFPHIIAAGLVHQAQQYEQKDELVSRLAAGGFRDITRIASSNPEMWRDIFIHNKDELLSLFDRWILEMKKIRSFVEQEESEAIYRYFLEAKQFRDGLPVRTKGAIPSFYDLYVDVPDYPGVISEITGYLAQERISITNIRIIETREEIYGVLRLSFQSEEDRQRAKECIRKHTNYETYEG</sequence>
<evidence type="ECO:0000259" key="11">
    <source>
        <dbReference type="PROSITE" id="PS51176"/>
    </source>
</evidence>
<evidence type="ECO:0000256" key="4">
    <source>
        <dbReference type="ARBA" id="ARBA00016891"/>
    </source>
</evidence>
<evidence type="ECO:0000256" key="1">
    <source>
        <dbReference type="ARBA" id="ARBA00005067"/>
    </source>
</evidence>
<dbReference type="UniPathway" id="UPA00122">
    <property type="reaction ID" value="UER00961"/>
</dbReference>
<keyword evidence="8" id="KW-0520">NAD</keyword>
<dbReference type="GO" id="GO:0008977">
    <property type="term" value="F:prephenate dehydrogenase (NAD+) activity"/>
    <property type="evidence" value="ECO:0007669"/>
    <property type="project" value="UniProtKB-EC"/>
</dbReference>
<gene>
    <name evidence="13" type="ORF">HNQ34_000472</name>
</gene>
<accession>A0A7W8IMT7</accession>
<feature type="domain" description="Prephenate/arogenate dehydrogenase" evidence="11">
    <location>
        <begin position="6"/>
        <end position="295"/>
    </location>
</feature>
<dbReference type="CDD" id="cd04909">
    <property type="entry name" value="ACT_PDH-BS"/>
    <property type="match status" value="1"/>
</dbReference>
<dbReference type="Proteomes" id="UP000520011">
    <property type="component" value="Unassembled WGS sequence"/>
</dbReference>
<comment type="catalytic activity">
    <reaction evidence="10">
        <text>prephenate + NAD(+) = 3-(4-hydroxyphenyl)pyruvate + CO2 + NADH</text>
        <dbReference type="Rhea" id="RHEA:13869"/>
        <dbReference type="ChEBI" id="CHEBI:16526"/>
        <dbReference type="ChEBI" id="CHEBI:29934"/>
        <dbReference type="ChEBI" id="CHEBI:36242"/>
        <dbReference type="ChEBI" id="CHEBI:57540"/>
        <dbReference type="ChEBI" id="CHEBI:57945"/>
        <dbReference type="EC" id="1.3.1.12"/>
    </reaction>
</comment>
<dbReference type="SUPFAM" id="SSF48179">
    <property type="entry name" value="6-phosphogluconate dehydrogenase C-terminal domain-like"/>
    <property type="match status" value="1"/>
</dbReference>
<dbReference type="InterPro" id="IPR045865">
    <property type="entry name" value="ACT-like_dom_sf"/>
</dbReference>
<dbReference type="PROSITE" id="PS51671">
    <property type="entry name" value="ACT"/>
    <property type="match status" value="1"/>
</dbReference>
<proteinExistence type="inferred from homology"/>
<evidence type="ECO:0000259" key="12">
    <source>
        <dbReference type="PROSITE" id="PS51671"/>
    </source>
</evidence>
<dbReference type="AlphaFoldDB" id="A0A7W8IMT7"/>
<evidence type="ECO:0000313" key="13">
    <source>
        <dbReference type="EMBL" id="MBB5323395.1"/>
    </source>
</evidence>